<dbReference type="OrthoDB" id="619303at2759"/>
<dbReference type="SUPFAM" id="SSF52047">
    <property type="entry name" value="RNI-like"/>
    <property type="match status" value="1"/>
</dbReference>
<sequence length="1179" mass="133527">MRIASVRLSSARSLSLVSHRPFALAVICESSPVRAHTLPTEHFDHHLPGTDRRARNMEAVTVSFTESAAKSLLGKLGSILAQEAELLAGVADDARYIMDEMESMTSLLRVLSSRQDHDEQVKTWMKQVREMAYDAEDSIDVFRYRLRRRRQENRFIIDFLTYTVHLLRRLKARHDVATDLQKLKLRACHVSERRARYFLESGGATSAPNSSAPPYSVPLGEVRLKSMGGDELLGWLMDVKQPQLQVGVVSPDDIAGATLARQILHSLVVPSGHFQAHALVTVSESHDTEELLRTMIRHLFFSDEVIRQVLGDLALHSGKTGVEQCLDNLGEVDLVTTIEYYLQDKRYLVVLDDIPITSAWNCLKEALPDKRNGSRIIMITGDEEVAGACFSHNYHSVSEEGGLVGIKPQRDDLIERITKEGQDRFGVIAIVGFGGLGKTTLAMQVFESLKVTGSHFHAYAWIAVSQSYKMEVLLRSIIRQLSISVQKIQHVLQLSASNQNIEVVEQLLDGMREDDLRRTIIGYLQDKRYLIVLDDTWEISAWDSFKAALPYNRNGSRIIVTTRNKPVAHACCSHNSFCNYIHEVQPLSTRQSMKLFCNRVFGGSACPGNLIKLTEDILRKCDGLPLAIVTIAGALAAKPKKTPDEWRKLHDHLGIELETNDSLKNINRVLLLSYNDLPYHLKPCFLYLSIFPEDYEIHRKRLVRRWIAEGLVNGRRGMSDEEVAEGYFNELIDRSLIQPSKIDAVGKVKSCRVHDIMLEVIVSMSAEENFVTVLSENSTTIPHSKVRRLAQQGESSVKDDLYLSQIRSLTTFGNVIPLHDYGKMRLLRVLDLQECRSLRHVHLKNIGKLFLLNFLSLRNSRYIKKLPGSIGDLSNLQFLDVRETDIQKLPRAVVKLRRLAYLRGSWFYGGLRLPREIRKMKGLQSLGVITGTDAAVLQGIGELTQLKKLSIEFKSRYKRGSRFHGCRSVVDNYDLPKLRRELCTSLQKINSSLRSLTLTDRSDRVIRSLNDLDPAPLLLGKLHLNGPILTLPAWFPKLDQIAKINLRNTYLDPDAIQVLKDLPGLVQLKLGPRSFQFWREEESEQQPETLHFGREGFAALRMLQTDSLNVSFEDGALPNLELLRLIELRGRFREESISTMQYLSKLKEVQAAIDDEGLMDMIREIAAAHPNHPKLVVSH</sequence>
<dbReference type="InterPro" id="IPR032675">
    <property type="entry name" value="LRR_dom_sf"/>
</dbReference>
<dbReference type="GO" id="GO:0009626">
    <property type="term" value="P:plant-type hypersensitive response"/>
    <property type="evidence" value="ECO:0007669"/>
    <property type="project" value="UniProtKB-ARBA"/>
</dbReference>
<dbReference type="InterPro" id="IPR041118">
    <property type="entry name" value="Rx_N"/>
</dbReference>
<dbReference type="InterPro" id="IPR044974">
    <property type="entry name" value="Disease_R_plants"/>
</dbReference>
<dbReference type="SUPFAM" id="SSF52540">
    <property type="entry name" value="P-loop containing nucleoside triphosphate hydrolases"/>
    <property type="match status" value="2"/>
</dbReference>
<accession>A0A9E7JTY2</accession>
<reference evidence="10" key="1">
    <citation type="submission" date="2022-05" db="EMBL/GenBank/DDBJ databases">
        <title>The Musa troglodytarum L. genome provides insights into the mechanism of non-climacteric behaviour and enrichment of carotenoids.</title>
        <authorList>
            <person name="Wang J."/>
        </authorList>
    </citation>
    <scope>NUCLEOTIDE SEQUENCE</scope>
    <source>
        <tissue evidence="10">Leaf</tissue>
    </source>
</reference>
<evidence type="ECO:0000256" key="5">
    <source>
        <dbReference type="ARBA" id="ARBA00022821"/>
    </source>
</evidence>
<evidence type="ECO:0000259" key="7">
    <source>
        <dbReference type="Pfam" id="PF18052"/>
    </source>
</evidence>
<comment type="similarity">
    <text evidence="1">Belongs to the disease resistance NB-LRR family.</text>
</comment>
<feature type="domain" description="NB-ARC" evidence="6">
    <location>
        <begin position="412"/>
        <end position="603"/>
    </location>
</feature>
<dbReference type="InterPro" id="IPR027417">
    <property type="entry name" value="P-loop_NTPase"/>
</dbReference>
<feature type="domain" description="Disease resistance N-terminal" evidence="7">
    <location>
        <begin position="69"/>
        <end position="156"/>
    </location>
</feature>
<evidence type="ECO:0000256" key="3">
    <source>
        <dbReference type="ARBA" id="ARBA00022737"/>
    </source>
</evidence>
<evidence type="ECO:0000256" key="4">
    <source>
        <dbReference type="ARBA" id="ARBA00022741"/>
    </source>
</evidence>
<dbReference type="PRINTS" id="PR00364">
    <property type="entry name" value="DISEASERSIST"/>
</dbReference>
<dbReference type="Gene3D" id="1.20.5.4130">
    <property type="match status" value="1"/>
</dbReference>
<dbReference type="Pfam" id="PF23559">
    <property type="entry name" value="WHD_DRP"/>
    <property type="match status" value="1"/>
</dbReference>
<keyword evidence="11" id="KW-1185">Reference proteome</keyword>
<dbReference type="GO" id="GO:0043531">
    <property type="term" value="F:ADP binding"/>
    <property type="evidence" value="ECO:0007669"/>
    <property type="project" value="InterPro"/>
</dbReference>
<dbReference type="FunFam" id="1.10.10.10:FF:000322">
    <property type="entry name" value="Probable disease resistance protein At1g63360"/>
    <property type="match status" value="1"/>
</dbReference>
<dbReference type="GO" id="GO:0002758">
    <property type="term" value="P:innate immune response-activating signaling pathway"/>
    <property type="evidence" value="ECO:0007669"/>
    <property type="project" value="UniProtKB-ARBA"/>
</dbReference>
<proteinExistence type="inferred from homology"/>
<dbReference type="Pfam" id="PF00931">
    <property type="entry name" value="NB-ARC"/>
    <property type="match status" value="2"/>
</dbReference>
<evidence type="ECO:0000313" key="11">
    <source>
        <dbReference type="Proteomes" id="UP001055439"/>
    </source>
</evidence>
<evidence type="ECO:0000256" key="2">
    <source>
        <dbReference type="ARBA" id="ARBA00022614"/>
    </source>
</evidence>
<dbReference type="InterPro" id="IPR036388">
    <property type="entry name" value="WH-like_DNA-bd_sf"/>
</dbReference>
<keyword evidence="2" id="KW-0433">Leucine-rich repeat</keyword>
<organism evidence="10 11">
    <name type="scientific">Musa troglodytarum</name>
    <name type="common">fe'i banana</name>
    <dbReference type="NCBI Taxonomy" id="320322"/>
    <lineage>
        <taxon>Eukaryota</taxon>
        <taxon>Viridiplantae</taxon>
        <taxon>Streptophyta</taxon>
        <taxon>Embryophyta</taxon>
        <taxon>Tracheophyta</taxon>
        <taxon>Spermatophyta</taxon>
        <taxon>Magnoliopsida</taxon>
        <taxon>Liliopsida</taxon>
        <taxon>Zingiberales</taxon>
        <taxon>Musaceae</taxon>
        <taxon>Musa</taxon>
    </lineage>
</organism>
<feature type="domain" description="Disease resistance protein winged helix" evidence="8">
    <location>
        <begin position="690"/>
        <end position="761"/>
    </location>
</feature>
<evidence type="ECO:0000313" key="10">
    <source>
        <dbReference type="EMBL" id="URD94157.1"/>
    </source>
</evidence>
<dbReference type="InterPro" id="IPR042197">
    <property type="entry name" value="Apaf_helical"/>
</dbReference>
<dbReference type="Gene3D" id="1.10.8.430">
    <property type="entry name" value="Helical domain of apoptotic protease-activating factors"/>
    <property type="match status" value="1"/>
</dbReference>
<dbReference type="Gene3D" id="3.80.10.10">
    <property type="entry name" value="Ribonuclease Inhibitor"/>
    <property type="match status" value="1"/>
</dbReference>
<keyword evidence="3" id="KW-0677">Repeat</keyword>
<dbReference type="CDD" id="cd14798">
    <property type="entry name" value="RX-CC_like"/>
    <property type="match status" value="1"/>
</dbReference>
<protein>
    <submittedName>
        <fullName evidence="10">NB-ARC domain</fullName>
    </submittedName>
</protein>
<gene>
    <name evidence="10" type="ORF">MUK42_12326</name>
</gene>
<dbReference type="PANTHER" id="PTHR23155:SF1205">
    <property type="entry name" value="DISEASE RESISTANCE PROTEIN RPM1"/>
    <property type="match status" value="1"/>
</dbReference>
<dbReference type="AlphaFoldDB" id="A0A9E7JTY2"/>
<evidence type="ECO:0000259" key="9">
    <source>
        <dbReference type="Pfam" id="PF23598"/>
    </source>
</evidence>
<dbReference type="PANTHER" id="PTHR23155">
    <property type="entry name" value="DISEASE RESISTANCE PROTEIN RP"/>
    <property type="match status" value="1"/>
</dbReference>
<evidence type="ECO:0000259" key="6">
    <source>
        <dbReference type="Pfam" id="PF00931"/>
    </source>
</evidence>
<feature type="domain" description="Disease resistance R13L4/SHOC-2-like LRR" evidence="9">
    <location>
        <begin position="805"/>
        <end position="1175"/>
    </location>
</feature>
<evidence type="ECO:0000259" key="8">
    <source>
        <dbReference type="Pfam" id="PF23559"/>
    </source>
</evidence>
<dbReference type="Proteomes" id="UP001055439">
    <property type="component" value="Chromosome 3"/>
</dbReference>
<feature type="domain" description="NB-ARC" evidence="6">
    <location>
        <begin position="230"/>
        <end position="391"/>
    </location>
</feature>
<dbReference type="Pfam" id="PF18052">
    <property type="entry name" value="Rx_N"/>
    <property type="match status" value="1"/>
</dbReference>
<keyword evidence="4" id="KW-0547">Nucleotide-binding</keyword>
<dbReference type="GO" id="GO:0042742">
    <property type="term" value="P:defense response to bacterium"/>
    <property type="evidence" value="ECO:0007669"/>
    <property type="project" value="UniProtKB-ARBA"/>
</dbReference>
<dbReference type="Pfam" id="PF23598">
    <property type="entry name" value="LRR_14"/>
    <property type="match status" value="1"/>
</dbReference>
<dbReference type="InterPro" id="IPR038005">
    <property type="entry name" value="RX-like_CC"/>
</dbReference>
<dbReference type="EMBL" id="CP097505">
    <property type="protein sequence ID" value="URD94157.1"/>
    <property type="molecule type" value="Genomic_DNA"/>
</dbReference>
<evidence type="ECO:0000256" key="1">
    <source>
        <dbReference type="ARBA" id="ARBA00008894"/>
    </source>
</evidence>
<dbReference type="Gene3D" id="3.40.50.300">
    <property type="entry name" value="P-loop containing nucleotide triphosphate hydrolases"/>
    <property type="match status" value="2"/>
</dbReference>
<dbReference type="InterPro" id="IPR002182">
    <property type="entry name" value="NB-ARC"/>
</dbReference>
<dbReference type="FunFam" id="3.40.50.300:FF:001091">
    <property type="entry name" value="Probable disease resistance protein At1g61300"/>
    <property type="match status" value="1"/>
</dbReference>
<keyword evidence="5" id="KW-0611">Plant defense</keyword>
<dbReference type="InterPro" id="IPR055414">
    <property type="entry name" value="LRR_R13L4/SHOC2-like"/>
</dbReference>
<dbReference type="InterPro" id="IPR058922">
    <property type="entry name" value="WHD_DRP"/>
</dbReference>
<name>A0A9E7JTY2_9LILI</name>
<dbReference type="Gene3D" id="1.10.10.10">
    <property type="entry name" value="Winged helix-like DNA-binding domain superfamily/Winged helix DNA-binding domain"/>
    <property type="match status" value="1"/>
</dbReference>